<dbReference type="CDD" id="cd00833">
    <property type="entry name" value="PKS"/>
    <property type="match status" value="1"/>
</dbReference>
<sequence>MREQRHAYGRDIAITGIGCRLPGGLGSLEALWSALEQGRDLVGEIPPERFDPQIFADPNPRRPGRTYTASAGVLDDIASFDAEFFGISPREAARMDPQQRLLLELTAEAVDDAALAPDALSGTPTGVFVGMSAHTYANLQLSRPEAIDQHTMTGIAGGNTANRISHAFDLRGPSLAVDTACSSSLVALHQACELLRSQGGIALAAGVNVLIGPHEFIGFSKASMLSPTGRCRAFSAAADGFVRAEGGVVLVLRPLAEALADGDRVHAVITATGTNSDGRTPGLALPSARAQAELLRGVYERAGLDPGDLLYVEAHGTGTPAGDPLECEAIGTALAGGRPAGRPLPIGSVKTNIGHLEPASGLAGLLKAVLMLRHRTVPASLHGTPVSEAIDFSGLGLAPVHTATPLPASGGLVGVNSFGFGGSNAHAVLAPAPVPARTAGPGDVPRPGLPAGPLPLLVSARTPAALAQAADALARRLESVRERADFYDIAHTGVVRRGRHPYRTAVLATDAPDAVARLRAAATVPAVPALARGEVAFVYSGNGAQWAGMGARLLTESAPFRDAVAQVDEALLPLLGWSVSKELATADGSRQALTEVAQPLLFAVQAGLTAALAERGVRPAAVCGHSVGEIAAAHACGALDLASAARVVAERSLAQARTAGSGRMAAAGLTPERAEEELAAFDGRLELAAVNSPQDVTLSGDEAALEALARALAAEGTFFRMLGLDHAFHSRHMDTVEDVLRARLAGLRPGPGRVPFASTVTGALTEGTELTADYWWRNVRRPVLLADAVRTLLDHGCDAFVEIGPQPVLGHYLRRTAAAGPAGPAAVLSTLSRDHDGADAVDDVLTALLASGARVDRARWFPVPGRVADLPAYPWQRERHWHGTPQWWLRGCGDGIPLHPLLGERADHAEPLWHTALDPGRHGWLADHVVGDTVVMPAAAFAEAALAAGRLHHSTPVQLQALAVDRALVLPFDDDALDLRLQVALDAADGTLRVSSREGTGPWREHARAVVRRLTRDRDRPLDLQALRDRLPQSMGAAEHYARLAGTGIRYGPAFRVLTELRTGPGEVLARYRLTVPDSASGPAGGYGVHPSLLDGALQAGAALLRWPEGGADGTGPRPAPYLPATIESVHVWDRPPAEGWIHVRHRETTGREACWDISLLDDRGNVTAALGSCRLRRFETGSPEAVRLTNVLRAAPRGHDPDVPPHRLPGPGELARAARQGTERPEPALDSAHYTRAAGLVGLLSGHFTLRAAHALDPAATSYSADSLIAAGAHPHRRRLLDALLAHAARNGLLRPVPGGWSPTETADPGGALAELLRAAPGQIVETLLHTRAGTHLTDILLGHRDPVEVFFDDAGRQLMADFYSGSLVLRHYNALAAALTRQIVHHWPAGRPLRVLEVGAGTGGLTTALLDALPSQRTHYTYTDVSEGFLPQARHRFGAHDHVHYATLDLDQDPEGQGLHPASYDLVVAGNALHTAADLRRSLGHLTGLLDDGGHLLALEAHNPDRLLPVFGLLDGYWNSRDDRLRAPSPLLTSRQWHALLTDSGFEETARIGAEDSGGDYSVLLSRRAHRPRPAVTASPRPADATATSWIIATEGPPSPLAEHLATALRESCAAPVTVVSASTDAEQWAAHLPARQTRPTVVLLPDAPVPTDADGRGDEDPAVLEQAVTRTAVLRAVARACVPLPPESAPVLWLVTRPSGAVPAPGQSVTPRDAVPWAVARTLANEQVKPSVRRLSLERTGSAECDARRLARELLAGPPPDDEISLTSGGRFVTRVHELPPATAPAGTRPYRLRLRRPGLAFALDWVPDRPRRPGPGQVAIEVRAAGLNYRDVMLATDLLPPGAESPAPDEHSLGLECAGVVTATGPDTGLTVGDRVFAFASGSLASHVIAPAAFTGRIPDELGFARAATMPAVFFTVHHALEHLARLAAGETVLIHGAAGGVGLAALQYALHTGARVIATAGTSAKRDLLELLGADHVLDSRTLAFADDVMELTGGAGVDVVLNSLSGEAIARNLDILRPGGRCIELGKRDIHGGGRVQLRPFRNNLSFHAVDAHQMLSRQPELAAAHFAELTRRTHQGVYRPLPHQEFPAAEAMDAFTALRHSRHVGKLVIGLRPPPPLTLAPGRPACDPDATYLVTGGLTGLGAATAEWLAGCGARHLALVARRGAATPGAGALVARLADAGATATVHAADVADPASIGAVLDAIGGSGRPLRGVVHSAMALQDDLLTGLGDDAVRTTLGPKLRGTAVLDALTRGTELDFFVVHSSISALVGHRAQASYAAANLYMEGLVRRRRAAGLPGLAVGWGLIGDVGSAADERISGPLQRMGLGPVSPGEAMRILGDLLTRDLDVVQAAYVDWPRLADLLPALRNPAFGAVLPPEDRADEESAGLRRTLADNDPEAATAALADLLARLLARVTHSTPERVDRTTRLNRLGLDSLMATELVVALQRELDYEIPALEVINADSINDLAGRILTILKPR</sequence>
<dbReference type="InterPro" id="IPR014043">
    <property type="entry name" value="Acyl_transferase_dom"/>
</dbReference>
<evidence type="ECO:0000313" key="15">
    <source>
        <dbReference type="Proteomes" id="UP001500063"/>
    </source>
</evidence>
<dbReference type="InterPro" id="IPR032821">
    <property type="entry name" value="PKS_assoc"/>
</dbReference>
<dbReference type="Gene3D" id="3.40.50.150">
    <property type="entry name" value="Vaccinia Virus protein VP39"/>
    <property type="match status" value="1"/>
</dbReference>
<dbReference type="Pfam" id="PF02801">
    <property type="entry name" value="Ketoacyl-synt_C"/>
    <property type="match status" value="1"/>
</dbReference>
<dbReference type="InterPro" id="IPR050091">
    <property type="entry name" value="PKS_NRPS_Biosynth_Enz"/>
</dbReference>
<dbReference type="Gene3D" id="3.90.180.10">
    <property type="entry name" value="Medium-chain alcohol dehydrogenases, catalytic domain"/>
    <property type="match status" value="1"/>
</dbReference>
<accession>A0ABN0Y2A6</accession>
<dbReference type="InterPro" id="IPR049900">
    <property type="entry name" value="PKS_mFAS_DH"/>
</dbReference>
<feature type="domain" description="Ketosynthase family 3 (KS3)" evidence="12">
    <location>
        <begin position="9"/>
        <end position="431"/>
    </location>
</feature>
<dbReference type="SMART" id="SM00825">
    <property type="entry name" value="PKS_KS"/>
    <property type="match status" value="1"/>
</dbReference>
<dbReference type="InterPro" id="IPR049552">
    <property type="entry name" value="PKS_DH_N"/>
</dbReference>
<evidence type="ECO:0000256" key="7">
    <source>
        <dbReference type="ARBA" id="ARBA00023268"/>
    </source>
</evidence>
<dbReference type="Pfam" id="PF00109">
    <property type="entry name" value="ketoacyl-synt"/>
    <property type="match status" value="1"/>
</dbReference>
<dbReference type="InterPro" id="IPR016039">
    <property type="entry name" value="Thiolase-like"/>
</dbReference>
<dbReference type="PANTHER" id="PTHR43775">
    <property type="entry name" value="FATTY ACID SYNTHASE"/>
    <property type="match status" value="1"/>
</dbReference>
<dbReference type="RefSeq" id="WP_344124302.1">
    <property type="nucleotide sequence ID" value="NZ_BAAABW010000042.1"/>
</dbReference>
<dbReference type="SMART" id="SM00827">
    <property type="entry name" value="PKS_AT"/>
    <property type="match status" value="1"/>
</dbReference>
<keyword evidence="15" id="KW-1185">Reference proteome</keyword>
<keyword evidence="5" id="KW-0521">NADP</keyword>
<dbReference type="PROSITE" id="PS52019">
    <property type="entry name" value="PKS_MFAS_DH"/>
    <property type="match status" value="1"/>
</dbReference>
<feature type="domain" description="Carrier" evidence="11">
    <location>
        <begin position="2407"/>
        <end position="2484"/>
    </location>
</feature>
<feature type="region of interest" description="Disordered" evidence="10">
    <location>
        <begin position="1196"/>
        <end position="1231"/>
    </location>
</feature>
<dbReference type="InterPro" id="IPR042104">
    <property type="entry name" value="PKS_dehydratase_sf"/>
</dbReference>
<dbReference type="InterPro" id="IPR016036">
    <property type="entry name" value="Malonyl_transacylase_ACP-bd"/>
</dbReference>
<dbReference type="CDD" id="cd02440">
    <property type="entry name" value="AdoMet_MTases"/>
    <property type="match status" value="1"/>
</dbReference>
<dbReference type="SMART" id="SM00826">
    <property type="entry name" value="PKS_DH"/>
    <property type="match status" value="1"/>
</dbReference>
<dbReference type="Pfam" id="PF00698">
    <property type="entry name" value="Acyl_transf_1"/>
    <property type="match status" value="1"/>
</dbReference>
<dbReference type="Gene3D" id="3.30.70.3290">
    <property type="match status" value="1"/>
</dbReference>
<dbReference type="PROSITE" id="PS52004">
    <property type="entry name" value="KS3_2"/>
    <property type="match status" value="1"/>
</dbReference>
<dbReference type="Proteomes" id="UP001500063">
    <property type="component" value="Unassembled WGS sequence"/>
</dbReference>
<dbReference type="Pfam" id="PF14765">
    <property type="entry name" value="PS-DH"/>
    <property type="match status" value="1"/>
</dbReference>
<dbReference type="InterPro" id="IPR018201">
    <property type="entry name" value="Ketoacyl_synth_AS"/>
</dbReference>
<evidence type="ECO:0000256" key="8">
    <source>
        <dbReference type="ARBA" id="ARBA00023315"/>
    </source>
</evidence>
<feature type="region of interest" description="C-terminal hotdog fold" evidence="9">
    <location>
        <begin position="1032"/>
        <end position="1185"/>
    </location>
</feature>
<evidence type="ECO:0000256" key="9">
    <source>
        <dbReference type="PROSITE-ProRule" id="PRU01363"/>
    </source>
</evidence>
<protein>
    <submittedName>
        <fullName evidence="14">Type I polyketide synthase</fullName>
    </submittedName>
</protein>
<dbReference type="InterPro" id="IPR013217">
    <property type="entry name" value="Methyltransf_12"/>
</dbReference>
<feature type="region of interest" description="N-terminal hotdog fold" evidence="9">
    <location>
        <begin position="899"/>
        <end position="1018"/>
    </location>
</feature>
<evidence type="ECO:0000256" key="2">
    <source>
        <dbReference type="ARBA" id="ARBA00022450"/>
    </source>
</evidence>
<dbReference type="InterPro" id="IPR013968">
    <property type="entry name" value="PKS_KR"/>
</dbReference>
<dbReference type="SUPFAM" id="SSF53335">
    <property type="entry name" value="S-adenosyl-L-methionine-dependent methyltransferases"/>
    <property type="match status" value="1"/>
</dbReference>
<dbReference type="Pfam" id="PF16197">
    <property type="entry name" value="KAsynt_C_assoc"/>
    <property type="match status" value="1"/>
</dbReference>
<evidence type="ECO:0000256" key="4">
    <source>
        <dbReference type="ARBA" id="ARBA00022679"/>
    </source>
</evidence>
<dbReference type="InterPro" id="IPR020806">
    <property type="entry name" value="PKS_PP-bd"/>
</dbReference>
<comment type="pathway">
    <text evidence="1">Antibiotic biosynthesis.</text>
</comment>
<dbReference type="PROSITE" id="PS50075">
    <property type="entry name" value="CARRIER"/>
    <property type="match status" value="1"/>
</dbReference>
<dbReference type="SMART" id="SM00829">
    <property type="entry name" value="PKS_ER"/>
    <property type="match status" value="1"/>
</dbReference>
<dbReference type="InterPro" id="IPR020807">
    <property type="entry name" value="PKS_DH"/>
</dbReference>
<dbReference type="InterPro" id="IPR020841">
    <property type="entry name" value="PKS_Beta-ketoAc_synthase_dom"/>
</dbReference>
<dbReference type="InterPro" id="IPR014031">
    <property type="entry name" value="Ketoacyl_synth_C"/>
</dbReference>
<dbReference type="Gene3D" id="3.40.50.720">
    <property type="entry name" value="NAD(P)-binding Rossmann-like Domain"/>
    <property type="match status" value="3"/>
</dbReference>
<feature type="active site" description="Proton acceptor; for dehydratase activity" evidence="9">
    <location>
        <position position="928"/>
    </location>
</feature>
<dbReference type="InterPro" id="IPR013154">
    <property type="entry name" value="ADH-like_N"/>
</dbReference>
<feature type="active site" description="Proton donor; for dehydratase activity" evidence="9">
    <location>
        <position position="1095"/>
    </location>
</feature>
<dbReference type="EMBL" id="BAAABW010000042">
    <property type="protein sequence ID" value="GAA0380743.1"/>
    <property type="molecule type" value="Genomic_DNA"/>
</dbReference>
<dbReference type="SUPFAM" id="SSF47336">
    <property type="entry name" value="ACP-like"/>
    <property type="match status" value="1"/>
</dbReference>
<dbReference type="Gene3D" id="3.40.366.10">
    <property type="entry name" value="Malonyl-Coenzyme A Acyl Carrier Protein, domain 2"/>
    <property type="match status" value="1"/>
</dbReference>
<feature type="domain" description="PKS/mFAS DH" evidence="13">
    <location>
        <begin position="899"/>
        <end position="1185"/>
    </location>
</feature>
<dbReference type="PROSITE" id="PS00012">
    <property type="entry name" value="PHOSPHOPANTETHEINE"/>
    <property type="match status" value="1"/>
</dbReference>
<dbReference type="CDD" id="cd05195">
    <property type="entry name" value="enoyl_red"/>
    <property type="match status" value="1"/>
</dbReference>
<evidence type="ECO:0000256" key="3">
    <source>
        <dbReference type="ARBA" id="ARBA00022553"/>
    </source>
</evidence>
<dbReference type="Pfam" id="PF00107">
    <property type="entry name" value="ADH_zinc_N"/>
    <property type="match status" value="1"/>
</dbReference>
<keyword evidence="3" id="KW-0597">Phosphoprotein</keyword>
<dbReference type="InterPro" id="IPR011032">
    <property type="entry name" value="GroES-like_sf"/>
</dbReference>
<dbReference type="Pfam" id="PF00550">
    <property type="entry name" value="PP-binding"/>
    <property type="match status" value="1"/>
</dbReference>
<keyword evidence="8" id="KW-0012">Acyltransferase</keyword>
<dbReference type="Pfam" id="PF08240">
    <property type="entry name" value="ADH_N"/>
    <property type="match status" value="1"/>
</dbReference>
<evidence type="ECO:0000259" key="12">
    <source>
        <dbReference type="PROSITE" id="PS52004"/>
    </source>
</evidence>
<dbReference type="InterPro" id="IPR009081">
    <property type="entry name" value="PP-bd_ACP"/>
</dbReference>
<evidence type="ECO:0000256" key="6">
    <source>
        <dbReference type="ARBA" id="ARBA00023194"/>
    </source>
</evidence>
<proteinExistence type="predicted"/>
<dbReference type="Gene3D" id="3.40.47.10">
    <property type="match status" value="1"/>
</dbReference>
<dbReference type="SMART" id="SM00823">
    <property type="entry name" value="PKS_PP"/>
    <property type="match status" value="1"/>
</dbReference>
<dbReference type="InterPro" id="IPR029063">
    <property type="entry name" value="SAM-dependent_MTases_sf"/>
</dbReference>
<dbReference type="InterPro" id="IPR013149">
    <property type="entry name" value="ADH-like_C"/>
</dbReference>
<dbReference type="SUPFAM" id="SSF55048">
    <property type="entry name" value="Probable ACP-binding domain of malonyl-CoA ACP transacylase"/>
    <property type="match status" value="1"/>
</dbReference>
<dbReference type="Pfam" id="PF08242">
    <property type="entry name" value="Methyltransf_12"/>
    <property type="match status" value="1"/>
</dbReference>
<dbReference type="InterPro" id="IPR001227">
    <property type="entry name" value="Ac_transferase_dom_sf"/>
</dbReference>
<dbReference type="Gene3D" id="3.10.129.110">
    <property type="entry name" value="Polyketide synthase dehydratase"/>
    <property type="match status" value="1"/>
</dbReference>
<dbReference type="SMART" id="SM00822">
    <property type="entry name" value="PKS_KR"/>
    <property type="match status" value="1"/>
</dbReference>
<dbReference type="InterPro" id="IPR016035">
    <property type="entry name" value="Acyl_Trfase/lysoPLipase"/>
</dbReference>
<dbReference type="InterPro" id="IPR036736">
    <property type="entry name" value="ACP-like_sf"/>
</dbReference>
<dbReference type="SUPFAM" id="SSF50129">
    <property type="entry name" value="GroES-like"/>
    <property type="match status" value="1"/>
</dbReference>
<gene>
    <name evidence="14" type="ORF">GCM10010319_68990</name>
</gene>
<dbReference type="Pfam" id="PF21089">
    <property type="entry name" value="PKS_DH_N"/>
    <property type="match status" value="1"/>
</dbReference>
<dbReference type="InterPro" id="IPR057326">
    <property type="entry name" value="KR_dom"/>
</dbReference>
<dbReference type="InterPro" id="IPR020843">
    <property type="entry name" value="ER"/>
</dbReference>
<dbReference type="InterPro" id="IPR014030">
    <property type="entry name" value="Ketoacyl_synth_N"/>
</dbReference>
<dbReference type="SUPFAM" id="SSF52151">
    <property type="entry name" value="FabD/lysophospholipase-like"/>
    <property type="match status" value="1"/>
</dbReference>
<dbReference type="SUPFAM" id="SSF51735">
    <property type="entry name" value="NAD(P)-binding Rossmann-fold domains"/>
    <property type="match status" value="3"/>
</dbReference>
<dbReference type="InterPro" id="IPR006162">
    <property type="entry name" value="Ppantetheine_attach_site"/>
</dbReference>
<keyword evidence="2" id="KW-0596">Phosphopantetheine</keyword>
<evidence type="ECO:0000256" key="10">
    <source>
        <dbReference type="SAM" id="MobiDB-lite"/>
    </source>
</evidence>
<reference evidence="14 15" key="1">
    <citation type="journal article" date="2019" name="Int. J. Syst. Evol. Microbiol.">
        <title>The Global Catalogue of Microorganisms (GCM) 10K type strain sequencing project: providing services to taxonomists for standard genome sequencing and annotation.</title>
        <authorList>
            <consortium name="The Broad Institute Genomics Platform"/>
            <consortium name="The Broad Institute Genome Sequencing Center for Infectious Disease"/>
            <person name="Wu L."/>
            <person name="Ma J."/>
        </authorList>
    </citation>
    <scope>NUCLEOTIDE SEQUENCE [LARGE SCALE GENOMIC DNA]</scope>
    <source>
        <strain evidence="14 15">JCM 4565</strain>
    </source>
</reference>
<dbReference type="PANTHER" id="PTHR43775:SF37">
    <property type="entry name" value="SI:DKEY-61P9.11"/>
    <property type="match status" value="1"/>
</dbReference>
<dbReference type="InterPro" id="IPR036291">
    <property type="entry name" value="NAD(P)-bd_dom_sf"/>
</dbReference>
<evidence type="ECO:0000256" key="1">
    <source>
        <dbReference type="ARBA" id="ARBA00004792"/>
    </source>
</evidence>
<organism evidence="14 15">
    <name type="scientific">Streptomyces blastmyceticus</name>
    <dbReference type="NCBI Taxonomy" id="68180"/>
    <lineage>
        <taxon>Bacteria</taxon>
        <taxon>Bacillati</taxon>
        <taxon>Actinomycetota</taxon>
        <taxon>Actinomycetes</taxon>
        <taxon>Kitasatosporales</taxon>
        <taxon>Streptomycetaceae</taxon>
        <taxon>Streptomyces</taxon>
    </lineage>
</organism>
<comment type="caution">
    <text evidence="14">The sequence shown here is derived from an EMBL/GenBank/DDBJ whole genome shotgun (WGS) entry which is preliminary data.</text>
</comment>
<evidence type="ECO:0000259" key="13">
    <source>
        <dbReference type="PROSITE" id="PS52019"/>
    </source>
</evidence>
<dbReference type="Pfam" id="PF08659">
    <property type="entry name" value="KR"/>
    <property type="match status" value="1"/>
</dbReference>
<dbReference type="SUPFAM" id="SSF53901">
    <property type="entry name" value="Thiolase-like"/>
    <property type="match status" value="1"/>
</dbReference>
<evidence type="ECO:0000256" key="5">
    <source>
        <dbReference type="ARBA" id="ARBA00022857"/>
    </source>
</evidence>
<name>A0ABN0Y2A6_9ACTN</name>
<dbReference type="PROSITE" id="PS00606">
    <property type="entry name" value="KS3_1"/>
    <property type="match status" value="1"/>
</dbReference>
<keyword evidence="6" id="KW-0045">Antibiotic biosynthesis</keyword>
<evidence type="ECO:0000259" key="11">
    <source>
        <dbReference type="PROSITE" id="PS50075"/>
    </source>
</evidence>
<evidence type="ECO:0000313" key="14">
    <source>
        <dbReference type="EMBL" id="GAA0380743.1"/>
    </source>
</evidence>
<dbReference type="Gene3D" id="1.10.1200.10">
    <property type="entry name" value="ACP-like"/>
    <property type="match status" value="1"/>
</dbReference>
<keyword evidence="4" id="KW-0808">Transferase</keyword>
<keyword evidence="7" id="KW-0511">Multifunctional enzyme</keyword>
<dbReference type="InterPro" id="IPR049551">
    <property type="entry name" value="PKS_DH_C"/>
</dbReference>